<comment type="catalytic activity">
    <reaction evidence="1">
        <text>S-ubiquitinyl-[E2 ubiquitin-conjugating enzyme]-L-cysteine + [acceptor protein]-L-lysine = [E2 ubiquitin-conjugating enzyme]-L-cysteine + N(6)-ubiquitinyl-[acceptor protein]-L-lysine.</text>
        <dbReference type="EC" id="2.3.2.26"/>
    </reaction>
</comment>
<evidence type="ECO:0000256" key="5">
    <source>
        <dbReference type="PROSITE-ProRule" id="PRU00104"/>
    </source>
</evidence>
<dbReference type="Gene3D" id="3.30.2160.10">
    <property type="entry name" value="Hect, E3 ligase catalytic domain"/>
    <property type="match status" value="1"/>
</dbReference>
<dbReference type="PANTHER" id="PTHR45700:SF8">
    <property type="entry name" value="HECT-TYPE E3 UBIQUITIN TRANSFERASE"/>
    <property type="match status" value="1"/>
</dbReference>
<dbReference type="Gene3D" id="3.90.1750.10">
    <property type="entry name" value="Hect, E3 ligase catalytic domains"/>
    <property type="match status" value="1"/>
</dbReference>
<sequence length="930" mass="105218">MASTEDGKSATTPKKLSIVDSIMPYADPSGKASMSIETEVVSSGNTQTKPTQTVWYETSQIGVVSGRSPSATTKRSYESGESVTSKCRVKSPSYKIALADPRLKEFVIEMPSDPAPKPNADASATLAVYLASRPYQMFCSNCPVNSHVSSPSRMFSSLSSMNHTTEDGTQASKTVKPFFNSLFSSSEFSSMFANILGVPKQQNGDIGRPESVISGQDLETAEITKDDKDDEEAQLSLKKLTLPLLEYAIETYTEQPPNSAASDTSSSLHNGDPKFLLNTIRTTFSSRETLNDSFLQTSSAPKSSHPSGIDLVSLRKAYDLIFELEPKALFRSTVFDALEILLSKVLVNPKVLDREDASIRYFLIVLEALLDSSNRVVPISIVGKMVKILAYAWDRKGLACNLIIKWLSSYDIDSFTNLLLVFQRFLGDRYHPPPALLSEEIMCAAKTITMMYKANELASPKPIVSHVLFYNDYLSEKMKTKEEYKVWKRIHGNAGSRLASSTVFTFLDYPILLDPVVKSHIIKIDSMCQMALGYEARTKYSLHLLYCDACVHHAFYIQTQRHLPEPPRNTETLQARTIPVLFFEIRREFLVQDALDQIITKQHDLKKPLKVKFGAGEDEAQDQGGVQKEFFQILLERLIDLKWGLFIFDERTRCHWINGASDASDRKFELVGVVLGLVVFNGIIVDINLPKVFYKKLLGWEVTFDDFKDSFPEIGKGLEQMLAWSEGDVYDVYLRHFEISYEYYGTERMFELVKNGNAIPVTNENREEYVRLYYQHYVHKYVERQFNAFKKGFMKICDGMISKLLRPEELELLLCGNRDLNLDDLKNHVKYEGGFDPSHSTIRSFWDVYSELTVSQKRDLLAFVTSSDRIPIRGFSDVSFTIQRNGPDSDKLPTARTCFGILLLPDYKTKDKLRNKLLVALENRRGFGIA</sequence>
<protein>
    <recommendedName>
        <fullName evidence="2">HECT-type E3 ubiquitin transferase</fullName>
        <ecNumber evidence="2">2.3.2.26</ecNumber>
    </recommendedName>
</protein>
<dbReference type="GO" id="GO:0000209">
    <property type="term" value="P:protein polyubiquitination"/>
    <property type="evidence" value="ECO:0007669"/>
    <property type="project" value="InterPro"/>
</dbReference>
<dbReference type="InterPro" id="IPR000569">
    <property type="entry name" value="HECT_dom"/>
</dbReference>
<comment type="caution">
    <text evidence="7">The sequence shown here is derived from an EMBL/GenBank/DDBJ whole genome shotgun (WGS) entry which is preliminary data.</text>
</comment>
<evidence type="ECO:0000313" key="7">
    <source>
        <dbReference type="EMBL" id="CAG8488561.1"/>
    </source>
</evidence>
<dbReference type="SUPFAM" id="SSF56204">
    <property type="entry name" value="Hect, E3 ligase catalytic domain"/>
    <property type="match status" value="1"/>
</dbReference>
<evidence type="ECO:0000313" key="8">
    <source>
        <dbReference type="Proteomes" id="UP000789739"/>
    </source>
</evidence>
<keyword evidence="4 5" id="KW-0833">Ubl conjugation pathway</keyword>
<proteinExistence type="predicted"/>
<accession>A0A9N8ZC23</accession>
<gene>
    <name evidence="7" type="ORF">PBRASI_LOCUS1974</name>
</gene>
<dbReference type="InterPro" id="IPR035983">
    <property type="entry name" value="Hect_E3_ubiquitin_ligase"/>
</dbReference>
<dbReference type="PANTHER" id="PTHR45700">
    <property type="entry name" value="UBIQUITIN-PROTEIN LIGASE E3C"/>
    <property type="match status" value="1"/>
</dbReference>
<dbReference type="EC" id="2.3.2.26" evidence="2"/>
<organism evidence="7 8">
    <name type="scientific">Paraglomus brasilianum</name>
    <dbReference type="NCBI Taxonomy" id="144538"/>
    <lineage>
        <taxon>Eukaryota</taxon>
        <taxon>Fungi</taxon>
        <taxon>Fungi incertae sedis</taxon>
        <taxon>Mucoromycota</taxon>
        <taxon>Glomeromycotina</taxon>
        <taxon>Glomeromycetes</taxon>
        <taxon>Paraglomerales</taxon>
        <taxon>Paraglomeraceae</taxon>
        <taxon>Paraglomus</taxon>
    </lineage>
</organism>
<dbReference type="FunFam" id="3.30.2410.10:FF:000003">
    <property type="entry name" value="probable E3 ubiquitin-protein ligase HERC4 isoform X1"/>
    <property type="match status" value="1"/>
</dbReference>
<keyword evidence="3" id="KW-0808">Transferase</keyword>
<dbReference type="Proteomes" id="UP000789739">
    <property type="component" value="Unassembled WGS sequence"/>
</dbReference>
<evidence type="ECO:0000256" key="3">
    <source>
        <dbReference type="ARBA" id="ARBA00022679"/>
    </source>
</evidence>
<evidence type="ECO:0000256" key="2">
    <source>
        <dbReference type="ARBA" id="ARBA00012485"/>
    </source>
</evidence>
<dbReference type="EMBL" id="CAJVPI010000142">
    <property type="protein sequence ID" value="CAG8488561.1"/>
    <property type="molecule type" value="Genomic_DNA"/>
</dbReference>
<feature type="domain" description="HECT" evidence="6">
    <location>
        <begin position="601"/>
        <end position="930"/>
    </location>
</feature>
<dbReference type="AlphaFoldDB" id="A0A9N8ZC23"/>
<reference evidence="7" key="1">
    <citation type="submission" date="2021-06" db="EMBL/GenBank/DDBJ databases">
        <authorList>
            <person name="Kallberg Y."/>
            <person name="Tangrot J."/>
            <person name="Rosling A."/>
        </authorList>
    </citation>
    <scope>NUCLEOTIDE SEQUENCE</scope>
    <source>
        <strain evidence="7">BR232B</strain>
    </source>
</reference>
<dbReference type="Gene3D" id="3.30.2410.10">
    <property type="entry name" value="Hect, E3 ligase catalytic domain"/>
    <property type="match status" value="1"/>
</dbReference>
<keyword evidence="8" id="KW-1185">Reference proteome</keyword>
<dbReference type="PROSITE" id="PS50237">
    <property type="entry name" value="HECT"/>
    <property type="match status" value="1"/>
</dbReference>
<dbReference type="OrthoDB" id="8068875at2759"/>
<evidence type="ECO:0000256" key="1">
    <source>
        <dbReference type="ARBA" id="ARBA00000885"/>
    </source>
</evidence>
<dbReference type="Pfam" id="PF00632">
    <property type="entry name" value="HECT"/>
    <property type="match status" value="1"/>
</dbReference>
<dbReference type="GO" id="GO:0061630">
    <property type="term" value="F:ubiquitin protein ligase activity"/>
    <property type="evidence" value="ECO:0007669"/>
    <property type="project" value="UniProtKB-EC"/>
</dbReference>
<dbReference type="SMART" id="SM00119">
    <property type="entry name" value="HECTc"/>
    <property type="match status" value="1"/>
</dbReference>
<feature type="active site" description="Glycyl thioester intermediate" evidence="5">
    <location>
        <position position="898"/>
    </location>
</feature>
<name>A0A9N8ZC23_9GLOM</name>
<evidence type="ECO:0000256" key="4">
    <source>
        <dbReference type="ARBA" id="ARBA00022786"/>
    </source>
</evidence>
<evidence type="ECO:0000259" key="6">
    <source>
        <dbReference type="PROSITE" id="PS50237"/>
    </source>
</evidence>
<dbReference type="InterPro" id="IPR044611">
    <property type="entry name" value="E3A/B/C-like"/>
</dbReference>